<name>A0A0R1U2T0_9LACO</name>
<reference evidence="2 3" key="1">
    <citation type="journal article" date="2015" name="Genome Announc.">
        <title>Expanding the biotechnology potential of lactobacilli through comparative genomics of 213 strains and associated genera.</title>
        <authorList>
            <person name="Sun Z."/>
            <person name="Harris H.M."/>
            <person name="McCann A."/>
            <person name="Guo C."/>
            <person name="Argimon S."/>
            <person name="Zhang W."/>
            <person name="Yang X."/>
            <person name="Jeffery I.B."/>
            <person name="Cooney J.C."/>
            <person name="Kagawa T.F."/>
            <person name="Liu W."/>
            <person name="Song Y."/>
            <person name="Salvetti E."/>
            <person name="Wrobel A."/>
            <person name="Rasinkangas P."/>
            <person name="Parkhill J."/>
            <person name="Rea M.C."/>
            <person name="O'Sullivan O."/>
            <person name="Ritari J."/>
            <person name="Douillard F.P."/>
            <person name="Paul Ross R."/>
            <person name="Yang R."/>
            <person name="Briner A.E."/>
            <person name="Felis G.E."/>
            <person name="de Vos W.M."/>
            <person name="Barrangou R."/>
            <person name="Klaenhammer T.R."/>
            <person name="Caufield P.W."/>
            <person name="Cui Y."/>
            <person name="Zhang H."/>
            <person name="O'Toole P.W."/>
        </authorList>
    </citation>
    <scope>NUCLEOTIDE SEQUENCE [LARGE SCALE GENOMIC DNA]</scope>
    <source>
        <strain evidence="2 3">DSM 16634</strain>
    </source>
</reference>
<dbReference type="EMBL" id="AZFT01000053">
    <property type="protein sequence ID" value="KRL84011.1"/>
    <property type="molecule type" value="Genomic_DNA"/>
</dbReference>
<feature type="coiled-coil region" evidence="1">
    <location>
        <begin position="1"/>
        <end position="28"/>
    </location>
</feature>
<dbReference type="Proteomes" id="UP000051324">
    <property type="component" value="Unassembled WGS sequence"/>
</dbReference>
<dbReference type="InterPro" id="IPR054052">
    <property type="entry name" value="Y16Q-like"/>
</dbReference>
<comment type="caution">
    <text evidence="2">The sequence shown here is derived from an EMBL/GenBank/DDBJ whole genome shotgun (WGS) entry which is preliminary data.</text>
</comment>
<evidence type="ECO:0000313" key="3">
    <source>
        <dbReference type="Proteomes" id="UP000051324"/>
    </source>
</evidence>
<dbReference type="PATRIC" id="fig|1423724.4.peg.1343"/>
<sequence length="73" mass="8762">MKSTEQVIKELKQEKAELSEKIRKLKKFLGNETLVAQVGKRHAYLLRRQLSPMEDYEFWLEERINDLGEKLEK</sequence>
<dbReference type="Pfam" id="PF21825">
    <property type="entry name" value="crAss001_48"/>
    <property type="match status" value="1"/>
</dbReference>
<evidence type="ECO:0000256" key="1">
    <source>
        <dbReference type="SAM" id="Coils"/>
    </source>
</evidence>
<proteinExistence type="predicted"/>
<protein>
    <submittedName>
        <fullName evidence="2">Uncharacterized protein</fullName>
    </submittedName>
</protein>
<dbReference type="OrthoDB" id="10014233at2"/>
<accession>A0A0R1U2T0</accession>
<gene>
    <name evidence="2" type="ORF">FC32_GL001286</name>
</gene>
<dbReference type="AlphaFoldDB" id="A0A0R1U2T0"/>
<dbReference type="RefSeq" id="WP_025087835.1">
    <property type="nucleotide sequence ID" value="NZ_AZFT01000053.1"/>
</dbReference>
<dbReference type="STRING" id="1423724.FC32_GL001286"/>
<evidence type="ECO:0000313" key="2">
    <source>
        <dbReference type="EMBL" id="KRL84011.1"/>
    </source>
</evidence>
<organism evidence="2 3">
    <name type="scientific">Ligilactobacillus apodemi DSM 16634 = JCM 16172</name>
    <dbReference type="NCBI Taxonomy" id="1423724"/>
    <lineage>
        <taxon>Bacteria</taxon>
        <taxon>Bacillati</taxon>
        <taxon>Bacillota</taxon>
        <taxon>Bacilli</taxon>
        <taxon>Lactobacillales</taxon>
        <taxon>Lactobacillaceae</taxon>
        <taxon>Ligilactobacillus</taxon>
    </lineage>
</organism>
<keyword evidence="3" id="KW-1185">Reference proteome</keyword>
<keyword evidence="1" id="KW-0175">Coiled coil</keyword>